<organism evidence="2 3">
    <name type="scientific">Trifolium medium</name>
    <dbReference type="NCBI Taxonomy" id="97028"/>
    <lineage>
        <taxon>Eukaryota</taxon>
        <taxon>Viridiplantae</taxon>
        <taxon>Streptophyta</taxon>
        <taxon>Embryophyta</taxon>
        <taxon>Tracheophyta</taxon>
        <taxon>Spermatophyta</taxon>
        <taxon>Magnoliopsida</taxon>
        <taxon>eudicotyledons</taxon>
        <taxon>Gunneridae</taxon>
        <taxon>Pentapetalae</taxon>
        <taxon>rosids</taxon>
        <taxon>fabids</taxon>
        <taxon>Fabales</taxon>
        <taxon>Fabaceae</taxon>
        <taxon>Papilionoideae</taxon>
        <taxon>50 kb inversion clade</taxon>
        <taxon>NPAAA clade</taxon>
        <taxon>Hologalegina</taxon>
        <taxon>IRL clade</taxon>
        <taxon>Trifolieae</taxon>
        <taxon>Trifolium</taxon>
    </lineage>
</organism>
<feature type="compositionally biased region" description="Basic and acidic residues" evidence="1">
    <location>
        <begin position="13"/>
        <end position="25"/>
    </location>
</feature>
<keyword evidence="3" id="KW-1185">Reference proteome</keyword>
<sequence length="37" mass="4234">ISHLRAAPAHLRNAREEQMKMRDTPYEAAQRAVDRGS</sequence>
<evidence type="ECO:0000313" key="2">
    <source>
        <dbReference type="EMBL" id="MCI75142.1"/>
    </source>
</evidence>
<dbReference type="EMBL" id="LXQA010876024">
    <property type="protein sequence ID" value="MCI75142.1"/>
    <property type="molecule type" value="Genomic_DNA"/>
</dbReference>
<feature type="non-terminal residue" evidence="2">
    <location>
        <position position="1"/>
    </location>
</feature>
<feature type="region of interest" description="Disordered" evidence="1">
    <location>
        <begin position="1"/>
        <end position="37"/>
    </location>
</feature>
<comment type="caution">
    <text evidence="2">The sequence shown here is derived from an EMBL/GenBank/DDBJ whole genome shotgun (WGS) entry which is preliminary data.</text>
</comment>
<evidence type="ECO:0000313" key="3">
    <source>
        <dbReference type="Proteomes" id="UP000265520"/>
    </source>
</evidence>
<evidence type="ECO:0000256" key="1">
    <source>
        <dbReference type="SAM" id="MobiDB-lite"/>
    </source>
</evidence>
<proteinExistence type="predicted"/>
<reference evidence="2 3" key="1">
    <citation type="journal article" date="2018" name="Front. Plant Sci.">
        <title>Red Clover (Trifolium pratense) and Zigzag Clover (T. medium) - A Picture of Genomic Similarities and Differences.</title>
        <authorList>
            <person name="Dluhosova J."/>
            <person name="Istvanek J."/>
            <person name="Nedelnik J."/>
            <person name="Repkova J."/>
        </authorList>
    </citation>
    <scope>NUCLEOTIDE SEQUENCE [LARGE SCALE GENOMIC DNA]</scope>
    <source>
        <strain evidence="3">cv. 10/8</strain>
        <tissue evidence="2">Leaf</tissue>
    </source>
</reference>
<name>A0A392UNX2_9FABA</name>
<dbReference type="Proteomes" id="UP000265520">
    <property type="component" value="Unassembled WGS sequence"/>
</dbReference>
<protein>
    <submittedName>
        <fullName evidence="2">Uncharacterized protein</fullName>
    </submittedName>
</protein>
<dbReference type="AlphaFoldDB" id="A0A392UNX2"/>
<accession>A0A392UNX2</accession>